<evidence type="ECO:0008006" key="3">
    <source>
        <dbReference type="Google" id="ProtNLM"/>
    </source>
</evidence>
<dbReference type="AlphaFoldDB" id="A0A819NYA6"/>
<accession>A0A819NYA6</accession>
<organism evidence="1 2">
    <name type="scientific">Rotaria magnacalcarata</name>
    <dbReference type="NCBI Taxonomy" id="392030"/>
    <lineage>
        <taxon>Eukaryota</taxon>
        <taxon>Metazoa</taxon>
        <taxon>Spiralia</taxon>
        <taxon>Gnathifera</taxon>
        <taxon>Rotifera</taxon>
        <taxon>Eurotatoria</taxon>
        <taxon>Bdelloidea</taxon>
        <taxon>Philodinida</taxon>
        <taxon>Philodinidae</taxon>
        <taxon>Rotaria</taxon>
    </lineage>
</organism>
<evidence type="ECO:0000313" key="2">
    <source>
        <dbReference type="Proteomes" id="UP000663842"/>
    </source>
</evidence>
<evidence type="ECO:0000313" key="1">
    <source>
        <dbReference type="EMBL" id="CAF4005865.1"/>
    </source>
</evidence>
<comment type="caution">
    <text evidence="1">The sequence shown here is derived from an EMBL/GenBank/DDBJ whole genome shotgun (WGS) entry which is preliminary data.</text>
</comment>
<dbReference type="EMBL" id="CAJOBF010002047">
    <property type="protein sequence ID" value="CAF4005865.1"/>
    <property type="molecule type" value="Genomic_DNA"/>
</dbReference>
<reference evidence="1" key="1">
    <citation type="submission" date="2021-02" db="EMBL/GenBank/DDBJ databases">
        <authorList>
            <person name="Nowell W R."/>
        </authorList>
    </citation>
    <scope>NUCLEOTIDE SEQUENCE</scope>
</reference>
<proteinExistence type="predicted"/>
<protein>
    <recommendedName>
        <fullName evidence="3">Gag-like protein</fullName>
    </recommendedName>
</protein>
<sequence>MNINDESSTDYFLNLGLQTLRINKRVRSKGEDSDDCETAIIPSEKILPVINIGGPPQWQDVGPPMVINNSSQQASITQRNKYSPITIDFKSVHSKTDNIIERFGYKNVLLRFPRNASTLDDLLETGRWPDRIAGSNYVIKYPKILPATYSLIIHDFQSTSQENQAREGRLMNIVRADFISTQAVKQLLNQGEIEINCMELRIRPYFSPIKINKCRKCFKHDHFTSQCTNPQLCSQCGQHHPLKEWCNNELKCVNCQQHHYSAHSSCPVAQQKRKQLLRADKSTMCSTAS</sequence>
<dbReference type="Proteomes" id="UP000663842">
    <property type="component" value="Unassembled WGS sequence"/>
</dbReference>
<gene>
    <name evidence="1" type="ORF">UXM345_LOCUS16460</name>
</gene>
<name>A0A819NYA6_9BILA</name>